<feature type="binding site" evidence="9">
    <location>
        <begin position="166"/>
        <end position="169"/>
    </location>
    <ligand>
        <name>NADP(+)</name>
        <dbReference type="ChEBI" id="CHEBI:58349"/>
    </ligand>
</feature>
<organism evidence="11 12">
    <name type="scientific">Pararobbsia silviterrae</name>
    <dbReference type="NCBI Taxonomy" id="1792498"/>
    <lineage>
        <taxon>Bacteria</taxon>
        <taxon>Pseudomonadati</taxon>
        <taxon>Pseudomonadota</taxon>
        <taxon>Betaproteobacteria</taxon>
        <taxon>Burkholderiales</taxon>
        <taxon>Burkholderiaceae</taxon>
        <taxon>Pararobbsia</taxon>
    </lineage>
</organism>
<dbReference type="InterPro" id="IPR036291">
    <property type="entry name" value="NAD(P)-bd_dom_sf"/>
</dbReference>
<comment type="similarity">
    <text evidence="2 9">Belongs to the NAD(P)-dependent epimerase/dehydratase family. Fucose synthase subfamily.</text>
</comment>
<proteinExistence type="inferred from homology"/>
<evidence type="ECO:0000256" key="8">
    <source>
        <dbReference type="ARBA" id="ARBA00051935"/>
    </source>
</evidence>
<feature type="binding site" evidence="9">
    <location>
        <begin position="13"/>
        <end position="19"/>
    </location>
    <ligand>
        <name>NADP(+)</name>
        <dbReference type="ChEBI" id="CHEBI:58349"/>
    </ligand>
</feature>
<keyword evidence="6 9" id="KW-0413">Isomerase</keyword>
<sequence>MVTIARKRVFVAGHRGMVGSAIVRRLQRDGEVDLVLRTSAELDLTDQDAVREFFRNERVDHVYLAAARVGGIHANNTYPAQFIYENLMIESNVIHQARQCGVEHLMFLGSSCIYPKHAPQPIVEEALLTGELEPTNEPYALAKIAGIKLCESYNRQYDVDYRSLMPTNLYGPGDNYHPVNSHVIPALIRRFHEAKESGADSATLWGTGQVRRDFLHVDDLANACVLAMNLPRDVYFSIASERCSHLNVGSSVDFTIREIAEKVARAVGFTGRIEHDLSKPDGTPRKLMSSAKLASLGWEPRIGLDEGLASAYADFLEAESVVAH</sequence>
<evidence type="ECO:0000256" key="4">
    <source>
        <dbReference type="ARBA" id="ARBA00022857"/>
    </source>
</evidence>
<comment type="catalytic activity">
    <reaction evidence="8 9">
        <text>GDP-beta-L-fucose + NADP(+) = GDP-4-dehydro-alpha-D-rhamnose + NADPH + H(+)</text>
        <dbReference type="Rhea" id="RHEA:18885"/>
        <dbReference type="ChEBI" id="CHEBI:15378"/>
        <dbReference type="ChEBI" id="CHEBI:57273"/>
        <dbReference type="ChEBI" id="CHEBI:57783"/>
        <dbReference type="ChEBI" id="CHEBI:57964"/>
        <dbReference type="ChEBI" id="CHEBI:58349"/>
        <dbReference type="EC" id="1.1.1.271"/>
    </reaction>
</comment>
<feature type="active site" description="Proton donor/acceptor" evidence="9">
    <location>
        <position position="139"/>
    </location>
</feature>
<dbReference type="AlphaFoldDB" id="A0A494Y8X2"/>
<evidence type="ECO:0000256" key="7">
    <source>
        <dbReference type="ARBA" id="ARBA00023268"/>
    </source>
</evidence>
<feature type="binding site" evidence="9">
    <location>
        <position position="143"/>
    </location>
    <ligand>
        <name>NADP(+)</name>
        <dbReference type="ChEBI" id="CHEBI:58349"/>
    </ligand>
</feature>
<dbReference type="EMBL" id="RBZU01000001">
    <property type="protein sequence ID" value="RKP59132.1"/>
    <property type="molecule type" value="Genomic_DNA"/>
</dbReference>
<feature type="domain" description="NAD-dependent epimerase/dehydratase" evidence="10">
    <location>
        <begin position="9"/>
        <end position="232"/>
    </location>
</feature>
<evidence type="ECO:0000256" key="1">
    <source>
        <dbReference type="ARBA" id="ARBA00004883"/>
    </source>
</evidence>
<dbReference type="FunFam" id="3.40.50.720:FF:000101">
    <property type="entry name" value="GDP-L-fucose synthase"/>
    <property type="match status" value="1"/>
</dbReference>
<evidence type="ECO:0000256" key="5">
    <source>
        <dbReference type="ARBA" id="ARBA00023002"/>
    </source>
</evidence>
<evidence type="ECO:0000256" key="6">
    <source>
        <dbReference type="ARBA" id="ARBA00023235"/>
    </source>
</evidence>
<feature type="site" description="Important for catalytic activity" evidence="9">
    <location>
        <position position="110"/>
    </location>
</feature>
<evidence type="ECO:0000313" key="11">
    <source>
        <dbReference type="EMBL" id="RKP59132.1"/>
    </source>
</evidence>
<feature type="binding site" evidence="9">
    <location>
        <position position="182"/>
    </location>
    <ligand>
        <name>NADP(+)</name>
        <dbReference type="ChEBI" id="CHEBI:58349"/>
    </ligand>
</feature>
<comment type="pathway">
    <text evidence="1 9">Nucleotide-sugar biosynthesis; GDP-L-fucose biosynthesis via de novo pathway; GDP-L-fucose from GDP-alpha-D-mannose: step 2/2.</text>
</comment>
<dbReference type="OrthoDB" id="9811425at2"/>
<dbReference type="RefSeq" id="WP_121083722.1">
    <property type="nucleotide sequence ID" value="NZ_RBZU01000001.1"/>
</dbReference>
<comment type="caution">
    <text evidence="11">The sequence shown here is derived from an EMBL/GenBank/DDBJ whole genome shotgun (WGS) entry which is preliminary data.</text>
</comment>
<keyword evidence="7 9" id="KW-0511">Multifunctional enzyme</keyword>
<dbReference type="CDD" id="cd05239">
    <property type="entry name" value="GDP_FS_SDR_e"/>
    <property type="match status" value="1"/>
</dbReference>
<feature type="binding site" evidence="9">
    <location>
        <position position="281"/>
    </location>
    <ligand>
        <name>substrate</name>
    </ligand>
</feature>
<evidence type="ECO:0000259" key="10">
    <source>
        <dbReference type="Pfam" id="PF01370"/>
    </source>
</evidence>
<dbReference type="Gene3D" id="3.90.25.10">
    <property type="entry name" value="UDP-galactose 4-epimerase, domain 1"/>
    <property type="match status" value="1"/>
</dbReference>
<evidence type="ECO:0000256" key="3">
    <source>
        <dbReference type="ARBA" id="ARBA00012371"/>
    </source>
</evidence>
<evidence type="ECO:0000256" key="9">
    <source>
        <dbReference type="HAMAP-Rule" id="MF_00956"/>
    </source>
</evidence>
<dbReference type="Gene3D" id="3.40.50.720">
    <property type="entry name" value="NAD(P)-binding Rossmann-like Domain"/>
    <property type="match status" value="1"/>
</dbReference>
<feature type="binding site" evidence="9">
    <location>
        <position position="212"/>
    </location>
    <ligand>
        <name>substrate</name>
    </ligand>
</feature>
<reference evidence="11 12" key="1">
    <citation type="submission" date="2018-10" db="EMBL/GenBank/DDBJ databases">
        <title>Robbsia sp. DHC34, isolated from soil.</title>
        <authorList>
            <person name="Gao Z.-H."/>
            <person name="Qiu L.-H."/>
        </authorList>
    </citation>
    <scope>NUCLEOTIDE SEQUENCE [LARGE SCALE GENOMIC DNA]</scope>
    <source>
        <strain evidence="11 12">DHC34</strain>
    </source>
</reference>
<dbReference type="Proteomes" id="UP000270342">
    <property type="component" value="Unassembled WGS sequence"/>
</dbReference>
<keyword evidence="12" id="KW-1185">Reference proteome</keyword>
<dbReference type="SUPFAM" id="SSF51735">
    <property type="entry name" value="NAD(P)-binding Rossmann-fold domains"/>
    <property type="match status" value="1"/>
</dbReference>
<dbReference type="InterPro" id="IPR001509">
    <property type="entry name" value="Epimerase_deHydtase"/>
</dbReference>
<dbReference type="GO" id="GO:0070401">
    <property type="term" value="F:NADP+ binding"/>
    <property type="evidence" value="ECO:0007669"/>
    <property type="project" value="UniProtKB-UniRule"/>
</dbReference>
<gene>
    <name evidence="9" type="primary">fcl</name>
    <name evidence="11" type="ORF">D7S86_04335</name>
</gene>
<name>A0A494Y8X2_9BURK</name>
<dbReference type="PANTHER" id="PTHR43238">
    <property type="entry name" value="GDP-L-FUCOSE SYNTHASE"/>
    <property type="match status" value="1"/>
</dbReference>
<feature type="binding site" evidence="9">
    <location>
        <position position="190"/>
    </location>
    <ligand>
        <name>substrate</name>
    </ligand>
</feature>
<dbReference type="GO" id="GO:0016853">
    <property type="term" value="F:isomerase activity"/>
    <property type="evidence" value="ECO:0007669"/>
    <property type="project" value="UniProtKB-KW"/>
</dbReference>
<evidence type="ECO:0000256" key="2">
    <source>
        <dbReference type="ARBA" id="ARBA00005959"/>
    </source>
</evidence>
<dbReference type="GO" id="GO:0042351">
    <property type="term" value="P:'de novo' GDP-L-fucose biosynthetic process"/>
    <property type="evidence" value="ECO:0007669"/>
    <property type="project" value="UniProtKB-UniRule"/>
</dbReference>
<dbReference type="Pfam" id="PF01370">
    <property type="entry name" value="Epimerase"/>
    <property type="match status" value="1"/>
</dbReference>
<dbReference type="PANTHER" id="PTHR43238:SF1">
    <property type="entry name" value="GDP-L-FUCOSE SYNTHASE"/>
    <property type="match status" value="1"/>
</dbReference>
<keyword evidence="5 9" id="KW-0560">Oxidoreductase</keyword>
<dbReference type="EC" id="1.1.1.271" evidence="3 9"/>
<feature type="binding site" evidence="9">
    <location>
        <begin position="108"/>
        <end position="111"/>
    </location>
    <ligand>
        <name>NADP(+)</name>
        <dbReference type="ChEBI" id="CHEBI:58349"/>
    </ligand>
</feature>
<feature type="site" description="Important for catalytic activity" evidence="9">
    <location>
        <position position="112"/>
    </location>
</feature>
<dbReference type="InterPro" id="IPR028614">
    <property type="entry name" value="GDP_fucose/colitose_synth"/>
</dbReference>
<keyword evidence="4 9" id="KW-0521">NADP</keyword>
<accession>A0A494Y8X2</accession>
<protein>
    <recommendedName>
        <fullName evidence="3 9">GDP-L-fucose synthase</fullName>
        <ecNumber evidence="3 9">1.1.1.271</ecNumber>
    </recommendedName>
    <alternativeName>
        <fullName evidence="9">GDP-4-keto-6-deoxy-D-mannose-3,5-epimerase-4-reductase</fullName>
    </alternativeName>
</protein>
<dbReference type="GO" id="GO:0050577">
    <property type="term" value="F:GDP-L-fucose synthase activity"/>
    <property type="evidence" value="ECO:0007669"/>
    <property type="project" value="UniProtKB-UniRule"/>
</dbReference>
<comment type="function">
    <text evidence="9">Catalyzes the two-step NADP-dependent conversion of GDP-4-dehydro-6-deoxy-D-mannose to GDP-fucose, involving an epimerase and a reductase reaction.</text>
</comment>
<evidence type="ECO:0000313" key="12">
    <source>
        <dbReference type="Proteomes" id="UP000270342"/>
    </source>
</evidence>
<feature type="binding site" evidence="9">
    <location>
        <position position="205"/>
    </location>
    <ligand>
        <name>substrate</name>
    </ligand>
</feature>
<dbReference type="UniPathway" id="UPA00128">
    <property type="reaction ID" value="UER00191"/>
</dbReference>
<dbReference type="HAMAP" id="MF_00956">
    <property type="entry name" value="GDP_fucose_synth"/>
    <property type="match status" value="1"/>
</dbReference>